<dbReference type="WBParaSite" id="GPUH_0001372001-mRNA-1">
    <property type="protein sequence ID" value="GPUH_0001372001-mRNA-1"/>
    <property type="gene ID" value="GPUH_0001372001"/>
</dbReference>
<keyword evidence="1" id="KW-0812">Transmembrane</keyword>
<keyword evidence="1" id="KW-0472">Membrane</keyword>
<feature type="transmembrane region" description="Helical" evidence="1">
    <location>
        <begin position="79"/>
        <end position="101"/>
    </location>
</feature>
<dbReference type="AlphaFoldDB" id="A0A183DYB4"/>
<dbReference type="Proteomes" id="UP000271098">
    <property type="component" value="Unassembled WGS sequence"/>
</dbReference>
<organism evidence="4">
    <name type="scientific">Gongylonema pulchrum</name>
    <dbReference type="NCBI Taxonomy" id="637853"/>
    <lineage>
        <taxon>Eukaryota</taxon>
        <taxon>Metazoa</taxon>
        <taxon>Ecdysozoa</taxon>
        <taxon>Nematoda</taxon>
        <taxon>Chromadorea</taxon>
        <taxon>Rhabditida</taxon>
        <taxon>Spirurina</taxon>
        <taxon>Spiruromorpha</taxon>
        <taxon>Spiruroidea</taxon>
        <taxon>Gongylonematidae</taxon>
        <taxon>Gongylonema</taxon>
    </lineage>
</organism>
<dbReference type="EMBL" id="UYRT01080483">
    <property type="protein sequence ID" value="VDN22825.1"/>
    <property type="molecule type" value="Genomic_DNA"/>
</dbReference>
<keyword evidence="3" id="KW-1185">Reference proteome</keyword>
<evidence type="ECO:0000313" key="2">
    <source>
        <dbReference type="EMBL" id="VDN22825.1"/>
    </source>
</evidence>
<accession>A0A183DYB4</accession>
<feature type="transmembrane region" description="Helical" evidence="1">
    <location>
        <begin position="121"/>
        <end position="140"/>
    </location>
</feature>
<proteinExistence type="predicted"/>
<evidence type="ECO:0000256" key="1">
    <source>
        <dbReference type="SAM" id="Phobius"/>
    </source>
</evidence>
<evidence type="ECO:0000313" key="3">
    <source>
        <dbReference type="Proteomes" id="UP000271098"/>
    </source>
</evidence>
<feature type="transmembrane region" description="Helical" evidence="1">
    <location>
        <begin position="43"/>
        <end position="67"/>
    </location>
</feature>
<protein>
    <submittedName>
        <fullName evidence="4">Cytochrome b561 domain-containing protein</fullName>
    </submittedName>
</protein>
<gene>
    <name evidence="2" type="ORF">GPUH_LOCUS13705</name>
</gene>
<sequence length="164" mass="19344">MVRQMIGANRLQHISNEVLRARSSVKDIIEAMYARKRKWAGHVAWMSGVLLAVIALTQLRLLWFLYVGWRYRSTQLLQIHFVLSLFCIISLFTMCTVIGFLDLYAAGVFRFSPLRNYMQSHILVALFSLILFIIGFNASWQFHSELKKKKQIMRSLRRSQRRYL</sequence>
<dbReference type="OrthoDB" id="5817993at2759"/>
<evidence type="ECO:0000313" key="4">
    <source>
        <dbReference type="WBParaSite" id="GPUH_0001372001-mRNA-1"/>
    </source>
</evidence>
<reference evidence="4" key="1">
    <citation type="submission" date="2016-06" db="UniProtKB">
        <authorList>
            <consortium name="WormBaseParasite"/>
        </authorList>
    </citation>
    <scope>IDENTIFICATION</scope>
</reference>
<keyword evidence="1" id="KW-1133">Transmembrane helix</keyword>
<name>A0A183DYB4_9BILA</name>
<reference evidence="2 3" key="2">
    <citation type="submission" date="2018-11" db="EMBL/GenBank/DDBJ databases">
        <authorList>
            <consortium name="Pathogen Informatics"/>
        </authorList>
    </citation>
    <scope>NUCLEOTIDE SEQUENCE [LARGE SCALE GENOMIC DNA]</scope>
</reference>